<evidence type="ECO:0008006" key="2">
    <source>
        <dbReference type="Google" id="ProtNLM"/>
    </source>
</evidence>
<dbReference type="Gene3D" id="3.30.1180.10">
    <property type="match status" value="1"/>
</dbReference>
<dbReference type="AlphaFoldDB" id="A0A645DM83"/>
<dbReference type="Pfam" id="PF02645">
    <property type="entry name" value="DegV"/>
    <property type="match status" value="1"/>
</dbReference>
<dbReference type="SUPFAM" id="SSF82549">
    <property type="entry name" value="DAK1/DegV-like"/>
    <property type="match status" value="1"/>
</dbReference>
<organism evidence="1">
    <name type="scientific">bioreactor metagenome</name>
    <dbReference type="NCBI Taxonomy" id="1076179"/>
    <lineage>
        <taxon>unclassified sequences</taxon>
        <taxon>metagenomes</taxon>
        <taxon>ecological metagenomes</taxon>
    </lineage>
</organism>
<reference evidence="1" key="1">
    <citation type="submission" date="2019-08" db="EMBL/GenBank/DDBJ databases">
        <authorList>
            <person name="Kucharzyk K."/>
            <person name="Murdoch R.W."/>
            <person name="Higgins S."/>
            <person name="Loffler F."/>
        </authorList>
    </citation>
    <scope>NUCLEOTIDE SEQUENCE</scope>
</reference>
<dbReference type="InterPro" id="IPR003797">
    <property type="entry name" value="DegV"/>
</dbReference>
<accession>A0A645DM83</accession>
<proteinExistence type="predicted"/>
<dbReference type="InterPro" id="IPR043168">
    <property type="entry name" value="DegV_C"/>
</dbReference>
<protein>
    <recommendedName>
        <fullName evidence="2">DegV domain-containing protein</fullName>
    </recommendedName>
</protein>
<evidence type="ECO:0000313" key="1">
    <source>
        <dbReference type="EMBL" id="MPM90436.1"/>
    </source>
</evidence>
<comment type="caution">
    <text evidence="1">The sequence shown here is derived from an EMBL/GenBank/DDBJ whole genome shotgun (WGS) entry which is preliminary data.</text>
</comment>
<dbReference type="EMBL" id="VSSQ01037681">
    <property type="protein sequence ID" value="MPM90436.1"/>
    <property type="molecule type" value="Genomic_DNA"/>
</dbReference>
<name>A0A645DM83_9ZZZZ</name>
<dbReference type="PROSITE" id="PS51482">
    <property type="entry name" value="DEGV"/>
    <property type="match status" value="1"/>
</dbReference>
<sequence>MADVAASRAHGLSKLIYVIQNARFPEDADYLTRCLREKTGFSGEIYHSSLGVTVGAHSGPGAIGIGFVEDPLT</sequence>
<gene>
    <name evidence="1" type="ORF">SDC9_137557</name>
</gene>